<feature type="transmembrane region" description="Helical" evidence="1">
    <location>
        <begin position="27"/>
        <end position="48"/>
    </location>
</feature>
<dbReference type="InterPro" id="IPR010380">
    <property type="entry name" value="DUF975"/>
</dbReference>
<feature type="transmembrane region" description="Helical" evidence="1">
    <location>
        <begin position="165"/>
        <end position="198"/>
    </location>
</feature>
<evidence type="ECO:0000256" key="1">
    <source>
        <dbReference type="SAM" id="Phobius"/>
    </source>
</evidence>
<reference evidence="2 3" key="1">
    <citation type="journal article" date="2015" name="Nature">
        <title>rRNA introns, odd ribosomes, and small enigmatic genomes across a large radiation of phyla.</title>
        <authorList>
            <person name="Brown C.T."/>
            <person name="Hug L.A."/>
            <person name="Thomas B.C."/>
            <person name="Sharon I."/>
            <person name="Castelle C.J."/>
            <person name="Singh A."/>
            <person name="Wilkins M.J."/>
            <person name="Williams K.H."/>
            <person name="Banfield J.F."/>
        </authorList>
    </citation>
    <scope>NUCLEOTIDE SEQUENCE [LARGE SCALE GENOMIC DNA]</scope>
</reference>
<keyword evidence="1" id="KW-0472">Membrane</keyword>
<evidence type="ECO:0000313" key="3">
    <source>
        <dbReference type="Proteomes" id="UP000034119"/>
    </source>
</evidence>
<organism evidence="2 3">
    <name type="scientific">candidate division CPR1 bacterium GW2011_GWC1_49_13</name>
    <dbReference type="NCBI Taxonomy" id="1618342"/>
    <lineage>
        <taxon>Bacteria</taxon>
        <taxon>candidate division CPR1</taxon>
    </lineage>
</organism>
<keyword evidence="1" id="KW-0812">Transmembrane</keyword>
<gene>
    <name evidence="2" type="ORF">UY40_C0001G0033</name>
</gene>
<feature type="transmembrane region" description="Helical" evidence="1">
    <location>
        <begin position="101"/>
        <end position="124"/>
    </location>
</feature>
<name>A0A0G1VJ58_9BACT</name>
<sequence>MEPKRSFSSVDALKFGLDRTTKNFGQIWLVLVVYFVVFVGINLLTAFINGRSQNFLLILSVNLATFIPALWLSLGIIKVFLKVVDNQPVTLPDLFSQTDKIFNYILANIAYFLVVVFGFILLFIPGLILSYKYILFPYFIVDRGMGPLEALKASGKATSGVKLKLFGFTILIGLVAMAGMLALLVGLVFATPVCAIAFTYVYRTLSADAA</sequence>
<evidence type="ECO:0000313" key="2">
    <source>
        <dbReference type="EMBL" id="KKW06255.1"/>
    </source>
</evidence>
<comment type="caution">
    <text evidence="2">The sequence shown here is derived from an EMBL/GenBank/DDBJ whole genome shotgun (WGS) entry which is preliminary data.</text>
</comment>
<dbReference type="Proteomes" id="UP000034119">
    <property type="component" value="Unassembled WGS sequence"/>
</dbReference>
<evidence type="ECO:0008006" key="4">
    <source>
        <dbReference type="Google" id="ProtNLM"/>
    </source>
</evidence>
<proteinExistence type="predicted"/>
<dbReference type="PANTHER" id="PTHR40076">
    <property type="entry name" value="MEMBRANE PROTEIN-RELATED"/>
    <property type="match status" value="1"/>
</dbReference>
<keyword evidence="1" id="KW-1133">Transmembrane helix</keyword>
<dbReference type="PANTHER" id="PTHR40076:SF1">
    <property type="entry name" value="MEMBRANE PROTEIN"/>
    <property type="match status" value="1"/>
</dbReference>
<accession>A0A0G1VJ58</accession>
<dbReference type="STRING" id="1618342.UY40_C0001G0033"/>
<protein>
    <recommendedName>
        <fullName evidence="4">Glycerophosphoryl diester phosphodiesterase membrane domain-containing protein</fullName>
    </recommendedName>
</protein>
<feature type="transmembrane region" description="Helical" evidence="1">
    <location>
        <begin position="55"/>
        <end position="81"/>
    </location>
</feature>
<dbReference type="EMBL" id="LCPW01000001">
    <property type="protein sequence ID" value="KKW06255.1"/>
    <property type="molecule type" value="Genomic_DNA"/>
</dbReference>
<dbReference type="AlphaFoldDB" id="A0A0G1VJ58"/>